<dbReference type="RefSeq" id="WP_162358860.1">
    <property type="nucleotide sequence ID" value="NZ_CP048209.1"/>
</dbReference>
<comment type="subcellular location">
    <subcellularLocation>
        <location evidence="1">Cell envelope</location>
    </subcellularLocation>
</comment>
<keyword evidence="4 5" id="KW-0732">Signal</keyword>
<evidence type="ECO:0000256" key="4">
    <source>
        <dbReference type="ARBA" id="ARBA00022729"/>
    </source>
</evidence>
<evidence type="ECO:0000313" key="7">
    <source>
        <dbReference type="Proteomes" id="UP000476064"/>
    </source>
</evidence>
<dbReference type="Pfam" id="PF01547">
    <property type="entry name" value="SBP_bac_1"/>
    <property type="match status" value="1"/>
</dbReference>
<gene>
    <name evidence="6" type="ORF">GXP70_22215</name>
</gene>
<dbReference type="PANTHER" id="PTHR43649">
    <property type="entry name" value="ARABINOSE-BINDING PROTEIN-RELATED"/>
    <property type="match status" value="1"/>
</dbReference>
<dbReference type="InterPro" id="IPR050490">
    <property type="entry name" value="Bact_solute-bd_prot1"/>
</dbReference>
<evidence type="ECO:0000313" key="6">
    <source>
        <dbReference type="EMBL" id="QHT62427.1"/>
    </source>
</evidence>
<feature type="signal peptide" evidence="5">
    <location>
        <begin position="1"/>
        <end position="21"/>
    </location>
</feature>
<organism evidence="6 7">
    <name type="scientific">Paenibacillus lycopersici</name>
    <dbReference type="NCBI Taxonomy" id="2704462"/>
    <lineage>
        <taxon>Bacteria</taxon>
        <taxon>Bacillati</taxon>
        <taxon>Bacillota</taxon>
        <taxon>Bacilli</taxon>
        <taxon>Bacillales</taxon>
        <taxon>Paenibacillaceae</taxon>
        <taxon>Paenibacillus</taxon>
    </lineage>
</organism>
<evidence type="ECO:0000256" key="5">
    <source>
        <dbReference type="SAM" id="SignalP"/>
    </source>
</evidence>
<feature type="chain" id="PRO_5039325548" evidence="5">
    <location>
        <begin position="22"/>
        <end position="424"/>
    </location>
</feature>
<dbReference type="GO" id="GO:0030313">
    <property type="term" value="C:cell envelope"/>
    <property type="evidence" value="ECO:0007669"/>
    <property type="project" value="UniProtKB-SubCell"/>
</dbReference>
<proteinExistence type="inferred from homology"/>
<dbReference type="SUPFAM" id="SSF53850">
    <property type="entry name" value="Periplasmic binding protein-like II"/>
    <property type="match status" value="1"/>
</dbReference>
<evidence type="ECO:0000256" key="2">
    <source>
        <dbReference type="ARBA" id="ARBA00008520"/>
    </source>
</evidence>
<sequence>MKMNRTAVLALVTLFALGTTACSSGDSGSGGGSGGGKKVDIVWWFPAKEQETAMKQIADNFNKSQDKINLKVQLTAGADYYTKLQTTLAAKNGPDIMWMNGPNFPKFQSKGFLLKYDDFIESDNFSMDNYPESLVKLYSKDGVYGMPKDYDTIGLFYNKALFDKAGVPYPTDNWTWDDVRDAAKKLTVGSGSSISQWGIAVPASTQEVIYPFFVENGVQPISDDRSSLKYDSPEGVEAIQFLYDLMYKDKTSPDGQYMTDNDPTQLFQSGKVAMIMNGSWMAKPYYDALKDNVDVQFMPIHKQKGNIIHGVAWVANANSKHPKEAWEVVKYLGSKDVAMLQADTGTVIPAFKGTQDAWVKALPMNLKIFIESADFATPYPTASDPEWETTVATHLTNIWLNKESPADGMKKITEEANALLAGAK</sequence>
<dbReference type="PROSITE" id="PS51257">
    <property type="entry name" value="PROKAR_LIPOPROTEIN"/>
    <property type="match status" value="1"/>
</dbReference>
<evidence type="ECO:0000256" key="3">
    <source>
        <dbReference type="ARBA" id="ARBA00022448"/>
    </source>
</evidence>
<dbReference type="CDD" id="cd13585">
    <property type="entry name" value="PBP2_TMBP_like"/>
    <property type="match status" value="1"/>
</dbReference>
<reference evidence="6 7" key="1">
    <citation type="submission" date="2020-01" db="EMBL/GenBank/DDBJ databases">
        <title>Paenibacillus sp. nov., isolated from tomato rhizosphere.</title>
        <authorList>
            <person name="Weon H.-Y."/>
            <person name="Lee S.A."/>
        </authorList>
    </citation>
    <scope>NUCLEOTIDE SEQUENCE [LARGE SCALE GENOMIC DNA]</scope>
    <source>
        <strain evidence="6 7">12200R-189</strain>
    </source>
</reference>
<dbReference type="EMBL" id="CP048209">
    <property type="protein sequence ID" value="QHT62427.1"/>
    <property type="molecule type" value="Genomic_DNA"/>
</dbReference>
<name>A0A6C0G0N5_9BACL</name>
<comment type="similarity">
    <text evidence="2">Belongs to the bacterial solute-binding protein 1 family.</text>
</comment>
<dbReference type="AlphaFoldDB" id="A0A6C0G0N5"/>
<keyword evidence="7" id="KW-1185">Reference proteome</keyword>
<keyword evidence="3" id="KW-0813">Transport</keyword>
<protein>
    <submittedName>
        <fullName evidence="6">Sugar ABC transporter substrate-binding protein</fullName>
    </submittedName>
</protein>
<dbReference type="InterPro" id="IPR006059">
    <property type="entry name" value="SBP"/>
</dbReference>
<evidence type="ECO:0000256" key="1">
    <source>
        <dbReference type="ARBA" id="ARBA00004196"/>
    </source>
</evidence>
<dbReference type="Proteomes" id="UP000476064">
    <property type="component" value="Chromosome"/>
</dbReference>
<dbReference type="Gene3D" id="3.40.190.10">
    <property type="entry name" value="Periplasmic binding protein-like II"/>
    <property type="match status" value="1"/>
</dbReference>
<accession>A0A6C0G0N5</accession>
<dbReference type="KEGG" id="plyc:GXP70_22215"/>
<dbReference type="PANTHER" id="PTHR43649:SF31">
    <property type="entry name" value="SN-GLYCEROL-3-PHOSPHATE-BINDING PERIPLASMIC PROTEIN UGPB"/>
    <property type="match status" value="1"/>
</dbReference>